<dbReference type="Proteomes" id="UP000789702">
    <property type="component" value="Unassembled WGS sequence"/>
</dbReference>
<name>A0ACA9M179_9GLOM</name>
<evidence type="ECO:0000313" key="1">
    <source>
        <dbReference type="EMBL" id="CAG8559813.1"/>
    </source>
</evidence>
<comment type="caution">
    <text evidence="1">The sequence shown here is derived from an EMBL/GenBank/DDBJ whole genome shotgun (WGS) entry which is preliminary data.</text>
</comment>
<dbReference type="EMBL" id="CAJVPU010006336">
    <property type="protein sequence ID" value="CAG8559813.1"/>
    <property type="molecule type" value="Genomic_DNA"/>
</dbReference>
<organism evidence="1 2">
    <name type="scientific">Dentiscutata heterogama</name>
    <dbReference type="NCBI Taxonomy" id="1316150"/>
    <lineage>
        <taxon>Eukaryota</taxon>
        <taxon>Fungi</taxon>
        <taxon>Fungi incertae sedis</taxon>
        <taxon>Mucoromycota</taxon>
        <taxon>Glomeromycotina</taxon>
        <taxon>Glomeromycetes</taxon>
        <taxon>Diversisporales</taxon>
        <taxon>Gigasporaceae</taxon>
        <taxon>Dentiscutata</taxon>
    </lineage>
</organism>
<keyword evidence="2" id="KW-1185">Reference proteome</keyword>
<reference evidence="1" key="1">
    <citation type="submission" date="2021-06" db="EMBL/GenBank/DDBJ databases">
        <authorList>
            <person name="Kallberg Y."/>
            <person name="Tangrot J."/>
            <person name="Rosling A."/>
        </authorList>
    </citation>
    <scope>NUCLEOTIDE SEQUENCE</scope>
    <source>
        <strain evidence="1">IL203A</strain>
    </source>
</reference>
<proteinExistence type="predicted"/>
<evidence type="ECO:0000313" key="2">
    <source>
        <dbReference type="Proteomes" id="UP000789702"/>
    </source>
</evidence>
<feature type="non-terminal residue" evidence="1">
    <location>
        <position position="1"/>
    </location>
</feature>
<accession>A0ACA9M179</accession>
<sequence length="46" mass="5282">STDVLFDNWDDDLCDEGKKWKFVSPLSSLLQARRKSSIVEITPPDE</sequence>
<gene>
    <name evidence="1" type="ORF">DHETER_LOCUS5596</name>
</gene>
<protein>
    <submittedName>
        <fullName evidence="1">9968_t:CDS:1</fullName>
    </submittedName>
</protein>